<sequence>MNGSVGASSLMPVSSLHHHLHHCSKKQQQQQHHCSESQHHRTSSLRVSLPLHLHHSRNTGRIEALLENQRTYTSFLAMVPLFLFLVVRIAASIPHPTSTGPCHPNPCHNGGVCEHSETYRGDTFVGYLCRCPLGFDGVHCQHNVNECEKNPCKNGGSCTDLRANYTCQCPGEYMGRNCQYSK</sequence>
<feature type="disulfide bond" evidence="4">
    <location>
        <begin position="131"/>
        <end position="140"/>
    </location>
</feature>
<comment type="caution">
    <text evidence="4">Lacks conserved residue(s) required for the propagation of feature annotation.</text>
</comment>
<proteinExistence type="predicted"/>
<dbReference type="InterPro" id="IPR018097">
    <property type="entry name" value="EGF_Ca-bd_CS"/>
</dbReference>
<dbReference type="SUPFAM" id="SSF57196">
    <property type="entry name" value="EGF/Laminin"/>
    <property type="match status" value="2"/>
</dbReference>
<reference evidence="7 8" key="1">
    <citation type="submission" date="2018-10" db="EMBL/GenBank/DDBJ databases">
        <title>Genome assembly for a Yunnan-Guizhou Plateau 3E fish, Anabarilius grahami (Regan), and its evolutionary and genetic applications.</title>
        <authorList>
            <person name="Jiang W."/>
        </authorList>
    </citation>
    <scope>NUCLEOTIDE SEQUENCE [LARGE SCALE GENOMIC DNA]</scope>
    <source>
        <strain evidence="7">AG-KIZ</strain>
        <tissue evidence="7">Muscle</tissue>
    </source>
</reference>
<dbReference type="PANTHER" id="PTHR24049">
    <property type="entry name" value="CRUMBS FAMILY MEMBER"/>
    <property type="match status" value="1"/>
</dbReference>
<dbReference type="EMBL" id="RJVU01007007">
    <property type="protein sequence ID" value="ROL54092.1"/>
    <property type="molecule type" value="Genomic_DNA"/>
</dbReference>
<dbReference type="CDD" id="cd00054">
    <property type="entry name" value="EGF_CA"/>
    <property type="match status" value="2"/>
</dbReference>
<evidence type="ECO:0000256" key="3">
    <source>
        <dbReference type="ARBA" id="ARBA00023157"/>
    </source>
</evidence>
<comment type="caution">
    <text evidence="7">The sequence shown here is derived from an EMBL/GenBank/DDBJ whole genome shotgun (WGS) entry which is preliminary data.</text>
</comment>
<feature type="domain" description="EGF-like" evidence="6">
    <location>
        <begin position="143"/>
        <end position="179"/>
    </location>
</feature>
<feature type="disulfide bond" evidence="4">
    <location>
        <begin position="169"/>
        <end position="178"/>
    </location>
</feature>
<feature type="region of interest" description="Disordered" evidence="5">
    <location>
        <begin position="18"/>
        <end position="39"/>
    </location>
</feature>
<dbReference type="FunFam" id="2.10.25.10:FF:000246">
    <property type="entry name" value="EGF-like repeat and discoidin I-like domain-containing protein 3"/>
    <property type="match status" value="1"/>
</dbReference>
<dbReference type="AlphaFoldDB" id="A0A3N0Z726"/>
<dbReference type="InterPro" id="IPR051022">
    <property type="entry name" value="Notch_Cell-Fate_Det"/>
</dbReference>
<gene>
    <name evidence="7" type="ORF">DPX16_10515</name>
</gene>
<dbReference type="PRINTS" id="PR00010">
    <property type="entry name" value="EGFBLOOD"/>
</dbReference>
<dbReference type="Pfam" id="PF00008">
    <property type="entry name" value="EGF"/>
    <property type="match status" value="2"/>
</dbReference>
<evidence type="ECO:0000256" key="1">
    <source>
        <dbReference type="ARBA" id="ARBA00022536"/>
    </source>
</evidence>
<evidence type="ECO:0000256" key="2">
    <source>
        <dbReference type="ARBA" id="ARBA00022737"/>
    </source>
</evidence>
<evidence type="ECO:0000313" key="8">
    <source>
        <dbReference type="Proteomes" id="UP000281406"/>
    </source>
</evidence>
<keyword evidence="8" id="KW-1185">Reference proteome</keyword>
<keyword evidence="3 4" id="KW-1015">Disulfide bond</keyword>
<organism evidence="7 8">
    <name type="scientific">Anabarilius grahami</name>
    <name type="common">Kanglang fish</name>
    <name type="synonym">Barilius grahami</name>
    <dbReference type="NCBI Taxonomy" id="495550"/>
    <lineage>
        <taxon>Eukaryota</taxon>
        <taxon>Metazoa</taxon>
        <taxon>Chordata</taxon>
        <taxon>Craniata</taxon>
        <taxon>Vertebrata</taxon>
        <taxon>Euteleostomi</taxon>
        <taxon>Actinopterygii</taxon>
        <taxon>Neopterygii</taxon>
        <taxon>Teleostei</taxon>
        <taxon>Ostariophysi</taxon>
        <taxon>Cypriniformes</taxon>
        <taxon>Xenocyprididae</taxon>
        <taxon>Xenocypridinae</taxon>
        <taxon>Xenocypridinae incertae sedis</taxon>
        <taxon>Anabarilius</taxon>
    </lineage>
</organism>
<dbReference type="PROSITE" id="PS00010">
    <property type="entry name" value="ASX_HYDROXYL"/>
    <property type="match status" value="1"/>
</dbReference>
<dbReference type="SMART" id="SM00179">
    <property type="entry name" value="EGF_CA"/>
    <property type="match status" value="2"/>
</dbReference>
<protein>
    <submittedName>
        <fullName evidence="7">EGF-like repeat and discoidin I-like domain-containing protein 3</fullName>
    </submittedName>
</protein>
<evidence type="ECO:0000256" key="5">
    <source>
        <dbReference type="SAM" id="MobiDB-lite"/>
    </source>
</evidence>
<evidence type="ECO:0000259" key="6">
    <source>
        <dbReference type="PROSITE" id="PS50026"/>
    </source>
</evidence>
<feature type="domain" description="EGF-like" evidence="6">
    <location>
        <begin position="98"/>
        <end position="141"/>
    </location>
</feature>
<dbReference type="InterPro" id="IPR001881">
    <property type="entry name" value="EGF-like_Ca-bd_dom"/>
</dbReference>
<dbReference type="Proteomes" id="UP000281406">
    <property type="component" value="Unassembled WGS sequence"/>
</dbReference>
<dbReference type="Gene3D" id="2.10.25.10">
    <property type="entry name" value="Laminin"/>
    <property type="match status" value="2"/>
</dbReference>
<dbReference type="GO" id="GO:0005509">
    <property type="term" value="F:calcium ion binding"/>
    <property type="evidence" value="ECO:0007669"/>
    <property type="project" value="InterPro"/>
</dbReference>
<evidence type="ECO:0000256" key="4">
    <source>
        <dbReference type="PROSITE-ProRule" id="PRU00076"/>
    </source>
</evidence>
<dbReference type="PROSITE" id="PS50026">
    <property type="entry name" value="EGF_3"/>
    <property type="match status" value="2"/>
</dbReference>
<dbReference type="PROSITE" id="PS00022">
    <property type="entry name" value="EGF_1"/>
    <property type="match status" value="2"/>
</dbReference>
<evidence type="ECO:0000313" key="7">
    <source>
        <dbReference type="EMBL" id="ROL54092.1"/>
    </source>
</evidence>
<dbReference type="OrthoDB" id="8906262at2759"/>
<keyword evidence="1 4" id="KW-0245">EGF-like domain</keyword>
<dbReference type="PROSITE" id="PS01186">
    <property type="entry name" value="EGF_2"/>
    <property type="match status" value="1"/>
</dbReference>
<keyword evidence="2" id="KW-0677">Repeat</keyword>
<accession>A0A3N0Z726</accession>
<dbReference type="PANTHER" id="PTHR24049:SF30">
    <property type="match status" value="1"/>
</dbReference>
<dbReference type="SMART" id="SM00181">
    <property type="entry name" value="EGF"/>
    <property type="match status" value="2"/>
</dbReference>
<dbReference type="InterPro" id="IPR000742">
    <property type="entry name" value="EGF"/>
</dbReference>
<name>A0A3N0Z726_ANAGA</name>
<dbReference type="InterPro" id="IPR000152">
    <property type="entry name" value="EGF-type_Asp/Asn_hydroxyl_site"/>
</dbReference>
<dbReference type="PROSITE" id="PS01187">
    <property type="entry name" value="EGF_CA"/>
    <property type="match status" value="1"/>
</dbReference>